<name>A0A654LZF9_9ARCH</name>
<proteinExistence type="predicted"/>
<feature type="transmembrane region" description="Helical" evidence="1">
    <location>
        <begin position="150"/>
        <end position="173"/>
    </location>
</feature>
<feature type="transmembrane region" description="Helical" evidence="1">
    <location>
        <begin position="339"/>
        <end position="367"/>
    </location>
</feature>
<keyword evidence="1" id="KW-0472">Membrane</keyword>
<evidence type="ECO:0000313" key="3">
    <source>
        <dbReference type="Proteomes" id="UP000058925"/>
    </source>
</evidence>
<feature type="transmembrane region" description="Helical" evidence="1">
    <location>
        <begin position="207"/>
        <end position="227"/>
    </location>
</feature>
<dbReference type="AlphaFoldDB" id="A0A654LZF9"/>
<evidence type="ECO:0000256" key="1">
    <source>
        <dbReference type="SAM" id="Phobius"/>
    </source>
</evidence>
<feature type="transmembrane region" description="Helical" evidence="1">
    <location>
        <begin position="84"/>
        <end position="109"/>
    </location>
</feature>
<gene>
    <name evidence="2" type="ORF">NMY3_01510</name>
</gene>
<feature type="transmembrane region" description="Helical" evidence="1">
    <location>
        <begin position="40"/>
        <end position="63"/>
    </location>
</feature>
<dbReference type="Proteomes" id="UP000058925">
    <property type="component" value="Chromosome"/>
</dbReference>
<reference evidence="3" key="1">
    <citation type="submission" date="2015-10" db="EMBL/GenBank/DDBJ databases">
        <title>Niche specialization of a soil ammonia-oxidizing archaeon, Candidatus Nitrosocosmicus oleophilus.</title>
        <authorList>
            <person name="Jung M.-Y."/>
            <person name="Rhee S.-K."/>
        </authorList>
    </citation>
    <scope>NUCLEOTIDE SEQUENCE [LARGE SCALE GENOMIC DNA]</scope>
    <source>
        <strain evidence="3">MY3</strain>
    </source>
</reference>
<feature type="transmembrane region" description="Helical" evidence="1">
    <location>
        <begin position="115"/>
        <end position="143"/>
    </location>
</feature>
<dbReference type="GeneID" id="60421558"/>
<sequence length="446" mass="51888">MLVLSYLKEKIYVLFVVMVLAMILDLFFGRISELVGKQYYFSWGIMFFLFISILAIAGQYLILQFVKKNISTLEQTKVLRFKRIHTLVTIVQIFLTTVFIFLTFQLIYYNHYNTILIIITVTTGYAMAIAIFGFVAFSLFLWYNQYRNNIIVLLYAVAISIICVNSISSVIYLDKALLERPPEIWNRSYNNFEQFVPGSINYYLNNFYTYSLILSFVSIWISTFYMLRHFMDRIGRTKFLILITVPLIYFLSQFFTLSFNFIKPMILSDPFFYSILFTQIFTVSKLIGGILFGIAFWTIIKTIPKSYSIRNYLIISAFGMTFIFVIGETSIIQAPYPPFGIATISFVGLTSYLVFIGIYFSAISITFDTQLREEIRKHIEGQFSLLDSIGTAKRNLEIQKTTLKVVEKQAKLLEEEVGLKVTDNELSEYMEEVMKELKQYKASQKG</sequence>
<feature type="transmembrane region" description="Helical" evidence="1">
    <location>
        <begin position="271"/>
        <end position="300"/>
    </location>
</feature>
<keyword evidence="1" id="KW-0812">Transmembrane</keyword>
<feature type="transmembrane region" description="Helical" evidence="1">
    <location>
        <begin position="12"/>
        <end position="28"/>
    </location>
</feature>
<organism evidence="2 3">
    <name type="scientific">Candidatus Nitrosocosmicus oleophilus</name>
    <dbReference type="NCBI Taxonomy" id="1353260"/>
    <lineage>
        <taxon>Archaea</taxon>
        <taxon>Nitrososphaerota</taxon>
        <taxon>Nitrososphaeria</taxon>
        <taxon>Nitrososphaerales</taxon>
        <taxon>Nitrososphaeraceae</taxon>
        <taxon>Candidatus Nitrosocosmicus</taxon>
    </lineage>
</organism>
<feature type="transmembrane region" description="Helical" evidence="1">
    <location>
        <begin position="312"/>
        <end position="333"/>
    </location>
</feature>
<keyword evidence="3" id="KW-1185">Reference proteome</keyword>
<accession>A0A654LZF9</accession>
<protein>
    <submittedName>
        <fullName evidence="2">Uncharacterized protein</fullName>
    </submittedName>
</protein>
<dbReference type="OrthoDB" id="12326at2157"/>
<evidence type="ECO:0000313" key="2">
    <source>
        <dbReference type="EMBL" id="ALI35713.1"/>
    </source>
</evidence>
<feature type="transmembrane region" description="Helical" evidence="1">
    <location>
        <begin position="239"/>
        <end position="259"/>
    </location>
</feature>
<dbReference type="EMBL" id="CP012850">
    <property type="protein sequence ID" value="ALI35713.1"/>
    <property type="molecule type" value="Genomic_DNA"/>
</dbReference>
<keyword evidence="1" id="KW-1133">Transmembrane helix</keyword>
<dbReference type="KEGG" id="taa:NMY3_01510"/>
<dbReference type="RefSeq" id="WP_196818129.1">
    <property type="nucleotide sequence ID" value="NZ_CP012850.1"/>
</dbReference>